<dbReference type="PANTHER" id="PTHR43386:SF1">
    <property type="entry name" value="D,D-DIPEPTIDE TRANSPORT SYSTEM PERMEASE PROTEIN DDPC-RELATED"/>
    <property type="match status" value="1"/>
</dbReference>
<protein>
    <submittedName>
        <fullName evidence="9">ABC transporter permease</fullName>
    </submittedName>
</protein>
<keyword evidence="2 7" id="KW-0813">Transport</keyword>
<evidence type="ECO:0000256" key="5">
    <source>
        <dbReference type="ARBA" id="ARBA00022989"/>
    </source>
</evidence>
<gene>
    <name evidence="9" type="ORF">OU415_12920</name>
</gene>
<feature type="domain" description="ABC transmembrane type-1" evidence="8">
    <location>
        <begin position="95"/>
        <end position="284"/>
    </location>
</feature>
<evidence type="ECO:0000256" key="3">
    <source>
        <dbReference type="ARBA" id="ARBA00022475"/>
    </source>
</evidence>
<dbReference type="Pfam" id="PF00528">
    <property type="entry name" value="BPD_transp_1"/>
    <property type="match status" value="1"/>
</dbReference>
<evidence type="ECO:0000256" key="1">
    <source>
        <dbReference type="ARBA" id="ARBA00004651"/>
    </source>
</evidence>
<dbReference type="Proteomes" id="UP001210380">
    <property type="component" value="Unassembled WGS sequence"/>
</dbReference>
<evidence type="ECO:0000256" key="6">
    <source>
        <dbReference type="ARBA" id="ARBA00023136"/>
    </source>
</evidence>
<feature type="transmembrane region" description="Helical" evidence="7">
    <location>
        <begin position="156"/>
        <end position="173"/>
    </location>
</feature>
<evidence type="ECO:0000256" key="4">
    <source>
        <dbReference type="ARBA" id="ARBA00022692"/>
    </source>
</evidence>
<keyword evidence="5 7" id="KW-1133">Transmembrane helix</keyword>
<keyword evidence="4 7" id="KW-0812">Transmembrane</keyword>
<evidence type="ECO:0000256" key="2">
    <source>
        <dbReference type="ARBA" id="ARBA00022448"/>
    </source>
</evidence>
<dbReference type="InterPro" id="IPR035906">
    <property type="entry name" value="MetI-like_sf"/>
</dbReference>
<comment type="caution">
    <text evidence="9">The sequence shown here is derived from an EMBL/GenBank/DDBJ whole genome shotgun (WGS) entry which is preliminary data.</text>
</comment>
<dbReference type="InterPro" id="IPR050366">
    <property type="entry name" value="BP-dependent_transpt_permease"/>
</dbReference>
<comment type="subcellular location">
    <subcellularLocation>
        <location evidence="1 7">Cell membrane</location>
        <topology evidence="1 7">Multi-pass membrane protein</topology>
    </subcellularLocation>
</comment>
<keyword evidence="3" id="KW-1003">Cell membrane</keyword>
<dbReference type="RefSeq" id="WP_270948936.1">
    <property type="nucleotide sequence ID" value="NZ_JAQGLA010000015.1"/>
</dbReference>
<evidence type="ECO:0000313" key="9">
    <source>
        <dbReference type="EMBL" id="MDA3626345.1"/>
    </source>
</evidence>
<dbReference type="EMBL" id="JAQGLA010000015">
    <property type="protein sequence ID" value="MDA3626345.1"/>
    <property type="molecule type" value="Genomic_DNA"/>
</dbReference>
<proteinExistence type="inferred from homology"/>
<sequence length="297" mass="31405">MTTTIRASAPTGASESVRRLRGALRNRVLTAIAAIVLLGFAVITFFGDRLAPMDPGEQQIRSRFLPPGSETAAGTHVFGTDALGRDIWSLVLAGAHTIVLQSVLAVAIGTAVGALLGLVCGYRGGKLGDLLVLLTNLQLSFPFFLLALAVVGILGASFWLVVLVVALASWVEIARVVQVETRRVCQLEYVLAVRVMRGSGWRIVLRHVLPNVVSSILVLGSLAFGTAIVIISGLGFIGLSAPAASPGWGEMLSDGREYMASAWWITVVPGVAIFLLVLSVNIISEAIRDRFDPHAGS</sequence>
<comment type="similarity">
    <text evidence="7">Belongs to the binding-protein-dependent transport system permease family.</text>
</comment>
<evidence type="ECO:0000313" key="10">
    <source>
        <dbReference type="Proteomes" id="UP001210380"/>
    </source>
</evidence>
<dbReference type="InterPro" id="IPR000515">
    <property type="entry name" value="MetI-like"/>
</dbReference>
<name>A0ABT4UXC9_9PSEU</name>
<feature type="transmembrane region" description="Helical" evidence="7">
    <location>
        <begin position="261"/>
        <end position="283"/>
    </location>
</feature>
<dbReference type="PANTHER" id="PTHR43386">
    <property type="entry name" value="OLIGOPEPTIDE TRANSPORT SYSTEM PERMEASE PROTEIN APPC"/>
    <property type="match status" value="1"/>
</dbReference>
<evidence type="ECO:0000259" key="8">
    <source>
        <dbReference type="PROSITE" id="PS50928"/>
    </source>
</evidence>
<dbReference type="CDD" id="cd06261">
    <property type="entry name" value="TM_PBP2"/>
    <property type="match status" value="1"/>
</dbReference>
<keyword evidence="10" id="KW-1185">Reference proteome</keyword>
<feature type="transmembrane region" description="Helical" evidence="7">
    <location>
        <begin position="28"/>
        <end position="47"/>
    </location>
</feature>
<keyword evidence="6 7" id="KW-0472">Membrane</keyword>
<dbReference type="PROSITE" id="PS50928">
    <property type="entry name" value="ABC_TM1"/>
    <property type="match status" value="1"/>
</dbReference>
<organism evidence="9 10">
    <name type="scientific">Saccharopolyspora oryzae</name>
    <dbReference type="NCBI Taxonomy" id="2997343"/>
    <lineage>
        <taxon>Bacteria</taxon>
        <taxon>Bacillati</taxon>
        <taxon>Actinomycetota</taxon>
        <taxon>Actinomycetes</taxon>
        <taxon>Pseudonocardiales</taxon>
        <taxon>Pseudonocardiaceae</taxon>
        <taxon>Saccharopolyspora</taxon>
    </lineage>
</organism>
<evidence type="ECO:0000256" key="7">
    <source>
        <dbReference type="RuleBase" id="RU363032"/>
    </source>
</evidence>
<feature type="transmembrane region" description="Helical" evidence="7">
    <location>
        <begin position="130"/>
        <end position="150"/>
    </location>
</feature>
<accession>A0ABT4UXC9</accession>
<dbReference type="Gene3D" id="1.10.3720.10">
    <property type="entry name" value="MetI-like"/>
    <property type="match status" value="1"/>
</dbReference>
<feature type="transmembrane region" description="Helical" evidence="7">
    <location>
        <begin position="98"/>
        <end position="118"/>
    </location>
</feature>
<reference evidence="9 10" key="1">
    <citation type="submission" date="2022-11" db="EMBL/GenBank/DDBJ databases">
        <title>Draft genome sequence of Saccharopolyspora sp. WRP15-2 isolated from rhizosphere soils of wild rice in Thailand.</title>
        <authorList>
            <person name="Duangmal K."/>
            <person name="Kammanee S."/>
            <person name="Muangham S."/>
        </authorList>
    </citation>
    <scope>NUCLEOTIDE SEQUENCE [LARGE SCALE GENOMIC DNA]</scope>
    <source>
        <strain evidence="9 10">WRP15-2</strain>
    </source>
</reference>
<feature type="transmembrane region" description="Helical" evidence="7">
    <location>
        <begin position="216"/>
        <end position="241"/>
    </location>
</feature>
<dbReference type="SUPFAM" id="SSF161098">
    <property type="entry name" value="MetI-like"/>
    <property type="match status" value="1"/>
</dbReference>